<dbReference type="EMBL" id="CM056743">
    <property type="protein sequence ID" value="KAJ8672615.1"/>
    <property type="molecule type" value="Genomic_DNA"/>
</dbReference>
<comment type="caution">
    <text evidence="1">The sequence shown here is derived from an EMBL/GenBank/DDBJ whole genome shotgun (WGS) entry which is preliminary data.</text>
</comment>
<evidence type="ECO:0000313" key="1">
    <source>
        <dbReference type="EMBL" id="KAJ8672615.1"/>
    </source>
</evidence>
<proteinExistence type="predicted"/>
<reference evidence="1" key="1">
    <citation type="submission" date="2023-04" db="EMBL/GenBank/DDBJ databases">
        <title>A chromosome-level genome assembly of the parasitoid wasp Eretmocerus hayati.</title>
        <authorList>
            <person name="Zhong Y."/>
            <person name="Liu S."/>
            <person name="Liu Y."/>
        </authorList>
    </citation>
    <scope>NUCLEOTIDE SEQUENCE</scope>
    <source>
        <strain evidence="1">ZJU_SS_LIU_2023</strain>
    </source>
</reference>
<keyword evidence="2" id="KW-1185">Reference proteome</keyword>
<accession>A0ACC2NST4</accession>
<sequence length="272" mass="31186">MVTAQQSNKLALTLEIEKIRKRELSRQFREQTPPARKKLEYENWMSPPTGMLSSPPQQHFSQLSENEADDADESEEFTENEIEEFRKEENGMAPMSEVQVQDKENNRWVTRFHTRYGQVMHPKTWASLQEIYGSAFLRAYSNVIWPTELMGNRALAVDRAQRQVYKRSPRRPFTPRKVAGAKEVYFEHIDNLNIDEKRKKKMKKKWSTVFSSAMSVAHTKLYEQGEAMRRRDNRVARGLPATSSSSSSSSISSSSESSSSSSGSDTDSGSEE</sequence>
<name>A0ACC2NST4_9HYME</name>
<gene>
    <name evidence="1" type="ORF">QAD02_003874</name>
</gene>
<protein>
    <submittedName>
        <fullName evidence="1">Uncharacterized protein</fullName>
    </submittedName>
</protein>
<organism evidence="1 2">
    <name type="scientific">Eretmocerus hayati</name>
    <dbReference type="NCBI Taxonomy" id="131215"/>
    <lineage>
        <taxon>Eukaryota</taxon>
        <taxon>Metazoa</taxon>
        <taxon>Ecdysozoa</taxon>
        <taxon>Arthropoda</taxon>
        <taxon>Hexapoda</taxon>
        <taxon>Insecta</taxon>
        <taxon>Pterygota</taxon>
        <taxon>Neoptera</taxon>
        <taxon>Endopterygota</taxon>
        <taxon>Hymenoptera</taxon>
        <taxon>Apocrita</taxon>
        <taxon>Proctotrupomorpha</taxon>
        <taxon>Chalcidoidea</taxon>
        <taxon>Aphelinidae</taxon>
        <taxon>Aphelininae</taxon>
        <taxon>Eretmocerus</taxon>
    </lineage>
</organism>
<dbReference type="Proteomes" id="UP001239111">
    <property type="component" value="Chromosome 3"/>
</dbReference>
<evidence type="ECO:0000313" key="2">
    <source>
        <dbReference type="Proteomes" id="UP001239111"/>
    </source>
</evidence>